<feature type="compositionally biased region" description="Basic and acidic residues" evidence="1">
    <location>
        <begin position="53"/>
        <end position="67"/>
    </location>
</feature>
<feature type="compositionally biased region" description="Basic and acidic residues" evidence="1">
    <location>
        <begin position="87"/>
        <end position="96"/>
    </location>
</feature>
<sequence length="261" mass="29663">MSPFATYTADFKSAHNEDASKLLDDNQKNFSTRLTGMGTAEFPDTTTAGDVNQKLREGDADKRKDHTAASKEIKLFGFSPPQKTRRRMEVSAKDLEDQGYTPTDQQIQEQSTFSEILEIIKLGPLPLQSSSSWRWSGAKEGQTGWIHPTKFWSKIQTQNEEAEELTVKWQEEGLFTNWRTRWIAFGPPEELVGRNSGFGRCYTGDFSQELELAQSAYPSYLVRDAELILKQRARSWKEDLIPQARNADGQRVEMASRKSIG</sequence>
<evidence type="ECO:0000256" key="1">
    <source>
        <dbReference type="SAM" id="MobiDB-lite"/>
    </source>
</evidence>
<dbReference type="AlphaFoldDB" id="A0ABD3HUS9"/>
<proteinExistence type="predicted"/>
<name>A0ABD3HUS9_9MARC</name>
<dbReference type="EMBL" id="JBJQOH010000003">
    <property type="protein sequence ID" value="KAL3693830.1"/>
    <property type="molecule type" value="Genomic_DNA"/>
</dbReference>
<gene>
    <name evidence="2" type="ORF">R1sor_007481</name>
</gene>
<protein>
    <submittedName>
        <fullName evidence="2">Uncharacterized protein</fullName>
    </submittedName>
</protein>
<evidence type="ECO:0000313" key="3">
    <source>
        <dbReference type="Proteomes" id="UP001633002"/>
    </source>
</evidence>
<evidence type="ECO:0000313" key="2">
    <source>
        <dbReference type="EMBL" id="KAL3693830.1"/>
    </source>
</evidence>
<dbReference type="Proteomes" id="UP001633002">
    <property type="component" value="Unassembled WGS sequence"/>
</dbReference>
<organism evidence="2 3">
    <name type="scientific">Riccia sorocarpa</name>
    <dbReference type="NCBI Taxonomy" id="122646"/>
    <lineage>
        <taxon>Eukaryota</taxon>
        <taxon>Viridiplantae</taxon>
        <taxon>Streptophyta</taxon>
        <taxon>Embryophyta</taxon>
        <taxon>Marchantiophyta</taxon>
        <taxon>Marchantiopsida</taxon>
        <taxon>Marchantiidae</taxon>
        <taxon>Marchantiales</taxon>
        <taxon>Ricciaceae</taxon>
        <taxon>Riccia</taxon>
    </lineage>
</organism>
<reference evidence="2 3" key="1">
    <citation type="submission" date="2024-09" db="EMBL/GenBank/DDBJ databases">
        <title>Chromosome-scale assembly of Riccia sorocarpa.</title>
        <authorList>
            <person name="Paukszto L."/>
        </authorList>
    </citation>
    <scope>NUCLEOTIDE SEQUENCE [LARGE SCALE GENOMIC DNA]</scope>
    <source>
        <strain evidence="2">LP-2024</strain>
        <tissue evidence="2">Aerial parts of the thallus</tissue>
    </source>
</reference>
<keyword evidence="3" id="KW-1185">Reference proteome</keyword>
<feature type="region of interest" description="Disordered" evidence="1">
    <location>
        <begin position="83"/>
        <end position="107"/>
    </location>
</feature>
<feature type="region of interest" description="Disordered" evidence="1">
    <location>
        <begin position="34"/>
        <end position="67"/>
    </location>
</feature>
<comment type="caution">
    <text evidence="2">The sequence shown here is derived from an EMBL/GenBank/DDBJ whole genome shotgun (WGS) entry which is preliminary data.</text>
</comment>
<accession>A0ABD3HUS9</accession>